<name>A0A811S043_9POAL</name>
<feature type="compositionally biased region" description="Basic residues" evidence="1">
    <location>
        <begin position="488"/>
        <end position="497"/>
    </location>
</feature>
<dbReference type="AlphaFoldDB" id="A0A811S043"/>
<evidence type="ECO:0000313" key="2">
    <source>
        <dbReference type="EMBL" id="CAD6334741.1"/>
    </source>
</evidence>
<dbReference type="PANTHER" id="PTHR45181">
    <property type="entry name" value="HEAT SHOCK PROTEIN DNAJ WITH TETRATRICOPEPTIDE REPEAT-CONTAINING PROTEIN"/>
    <property type="match status" value="1"/>
</dbReference>
<proteinExistence type="predicted"/>
<evidence type="ECO:0000256" key="1">
    <source>
        <dbReference type="SAM" id="MobiDB-lite"/>
    </source>
</evidence>
<dbReference type="SMART" id="SM00028">
    <property type="entry name" value="TPR"/>
    <property type="match status" value="6"/>
</dbReference>
<dbReference type="Gene3D" id="1.25.40.10">
    <property type="entry name" value="Tetratricopeptide repeat domain"/>
    <property type="match status" value="2"/>
</dbReference>
<sequence>MDPVSDPLSISTSAPFPTIPAASSSRPRAARTRRHAAPFWSDHPATASRRSGIDLPRRPAASAFSQQEGSLSVGSWGASRDANFVFGSGVAGAPEMRRSFSSGSGEASLAELSDAVHRLSLDGYGRRSDIIDAPGGEDTLPVIDTGDSFGARGCSSTLYEGSCLDSVHHQIEQLDEGRGVPPQTMQCESVGMRLLASPTCTDENAPFAFARSGDSLPIRDSVDESKSSGHGGNAHHDFFVFGGHAGYSSLATNATETNISEVHSADKESVTCNSEQLNTSVAKDRTCTKFILQDAKHVFGSSDNDLPHLEPCEVSTMVETSDTVTSSFGSEDGIVKVSSIKVPCDIEAVAASELVECRPFDEKSFTFDDHNVVSRNKGGVKGMSMNRRAFMPKKSSANQASSLQSVSRSGHCSGEVSPEEKLNLKEASSLVSEDSGINCAQVDSINSLRTTESGHAETEFTSAANTEHSGKSDFIFSASTFNQSMLHSQRRHNKKKSGGMGNHASSIQSLPSSAIGLACSEVSGSQQCMDLAAQWTEYSKIEPNRVTISRGAEFSTSENFGDHDNCETWRLRGNQAYAEGQLTKAEECYTHGIDCFSPNEVSRKALMLCYSNRAATRMSLGKMREALSDCRAAIDIDSSFLKSQGTSQSRQKISGLIIESKEYLIKKAFDKIPSALQMISDALSISIYSDKFMAMKAEALLLLQRYEEVIRFCEETLYVAERNSVCLCLDKHSESDNLDNNTFSVKLWCYHLIAKSYFFLGKLEEANQFLKKNDQIKVMGCRCGKQSQDSILSFSMVISELLRLKAAGNEAFQSGKYLEAVEHYTAALMSNSESLLFLAVCFCNRAAAYQAMGQILDAIADCSLAIALDADYAKAISRRSSLYELIRDYGQAANDLRRLIALLEKQLQENMTIPLEKTESIRNNLNRANLRFSSLERDARKGASLNMYLIF</sequence>
<keyword evidence="3" id="KW-1185">Reference proteome</keyword>
<dbReference type="Proteomes" id="UP000604825">
    <property type="component" value="Unassembled WGS sequence"/>
</dbReference>
<comment type="caution">
    <text evidence="2">The sequence shown here is derived from an EMBL/GenBank/DDBJ whole genome shotgun (WGS) entry which is preliminary data.</text>
</comment>
<organism evidence="2 3">
    <name type="scientific">Miscanthus lutarioriparius</name>
    <dbReference type="NCBI Taxonomy" id="422564"/>
    <lineage>
        <taxon>Eukaryota</taxon>
        <taxon>Viridiplantae</taxon>
        <taxon>Streptophyta</taxon>
        <taxon>Embryophyta</taxon>
        <taxon>Tracheophyta</taxon>
        <taxon>Spermatophyta</taxon>
        <taxon>Magnoliopsida</taxon>
        <taxon>Liliopsida</taxon>
        <taxon>Poales</taxon>
        <taxon>Poaceae</taxon>
        <taxon>PACMAD clade</taxon>
        <taxon>Panicoideae</taxon>
        <taxon>Andropogonodae</taxon>
        <taxon>Andropogoneae</taxon>
        <taxon>Saccharinae</taxon>
        <taxon>Miscanthus</taxon>
    </lineage>
</organism>
<dbReference type="SUPFAM" id="SSF48452">
    <property type="entry name" value="TPR-like"/>
    <property type="match status" value="2"/>
</dbReference>
<dbReference type="InterPro" id="IPR019734">
    <property type="entry name" value="TPR_rpt"/>
</dbReference>
<feature type="region of interest" description="Disordered" evidence="1">
    <location>
        <begin position="392"/>
        <end position="419"/>
    </location>
</feature>
<evidence type="ECO:0000313" key="3">
    <source>
        <dbReference type="Proteomes" id="UP000604825"/>
    </source>
</evidence>
<gene>
    <name evidence="2" type="ORF">NCGR_LOCUS58839</name>
</gene>
<feature type="compositionally biased region" description="Polar residues" evidence="1">
    <location>
        <begin position="395"/>
        <end position="410"/>
    </location>
</feature>
<dbReference type="InterPro" id="IPR011990">
    <property type="entry name" value="TPR-like_helical_dom_sf"/>
</dbReference>
<reference evidence="2" key="1">
    <citation type="submission" date="2020-10" db="EMBL/GenBank/DDBJ databases">
        <authorList>
            <person name="Han B."/>
            <person name="Lu T."/>
            <person name="Zhao Q."/>
            <person name="Huang X."/>
            <person name="Zhao Y."/>
        </authorList>
    </citation>
    <scope>NUCLEOTIDE SEQUENCE</scope>
</reference>
<dbReference type="PANTHER" id="PTHR45181:SF14">
    <property type="entry name" value="TETRATRICOPEPTIDE REPEAT (TPR)-LIKE SUPERFAMILY PROTEIN"/>
    <property type="match status" value="1"/>
</dbReference>
<dbReference type="OrthoDB" id="10250354at2759"/>
<feature type="region of interest" description="Disordered" evidence="1">
    <location>
        <begin position="1"/>
        <end position="67"/>
    </location>
</feature>
<accession>A0A811S043</accession>
<dbReference type="EMBL" id="CAJGYO010000017">
    <property type="protein sequence ID" value="CAD6334741.1"/>
    <property type="molecule type" value="Genomic_DNA"/>
</dbReference>
<feature type="region of interest" description="Disordered" evidence="1">
    <location>
        <begin position="485"/>
        <end position="507"/>
    </location>
</feature>
<protein>
    <submittedName>
        <fullName evidence="2">Uncharacterized protein</fullName>
    </submittedName>
</protein>